<comment type="caution">
    <text evidence="1">The sequence shown here is derived from an EMBL/GenBank/DDBJ whole genome shotgun (WGS) entry which is preliminary data.</text>
</comment>
<evidence type="ECO:0000313" key="1">
    <source>
        <dbReference type="EMBL" id="RHL60522.1"/>
    </source>
</evidence>
<dbReference type="AlphaFoldDB" id="A0A1H7WAN9"/>
<dbReference type="InterPro" id="IPR011747">
    <property type="entry name" value="CHP02241"/>
</dbReference>
<dbReference type="Proteomes" id="UP000283616">
    <property type="component" value="Unassembled WGS sequence"/>
</dbReference>
<dbReference type="PANTHER" id="PTHR38009">
    <property type="entry name" value="CONSERVED HYPOTHETICAL PHAGE TAIL PROTEIN"/>
    <property type="match status" value="1"/>
</dbReference>
<proteinExistence type="predicted"/>
<dbReference type="PANTHER" id="PTHR38009:SF1">
    <property type="entry name" value="CONSERVED HYPOTHETICAL PHAGE TAIL PROTEIN"/>
    <property type="match status" value="1"/>
</dbReference>
<dbReference type="Pfam" id="PF06841">
    <property type="entry name" value="Phage_T4_gp19"/>
    <property type="match status" value="1"/>
</dbReference>
<dbReference type="EMBL" id="QROV01000008">
    <property type="protein sequence ID" value="RHL60522.1"/>
    <property type="molecule type" value="Genomic_DNA"/>
</dbReference>
<protein>
    <submittedName>
        <fullName evidence="1">Uncharacterized protein</fullName>
    </submittedName>
</protein>
<gene>
    <name evidence="1" type="ORF">DW011_08700</name>
</gene>
<dbReference type="InterPro" id="IPR010667">
    <property type="entry name" value="Phage_T4_Gp19"/>
</dbReference>
<accession>A0A1H7WAN9</accession>
<evidence type="ECO:0000313" key="2">
    <source>
        <dbReference type="Proteomes" id="UP000283616"/>
    </source>
</evidence>
<sequence length="166" mass="18576">MADSPASQSAAKWIPPVAFYFQVNFQRMGGPNFRASFLEAGGLSWDLGKKVYRGNNGSFQAVPTGLTYPTNMTLKRPLGPMSGSLAKWLKECHDFISSARKDKDKKAVMTYDIVIHLMDKDGKPQASWQCINAYPMKWNLGNFASDKSEMAIETIELAYARLERVN</sequence>
<dbReference type="GO" id="GO:0005198">
    <property type="term" value="F:structural molecule activity"/>
    <property type="evidence" value="ECO:0007669"/>
    <property type="project" value="InterPro"/>
</dbReference>
<dbReference type="RefSeq" id="WP_074859417.1">
    <property type="nucleotide sequence ID" value="NZ_CP134820.1"/>
</dbReference>
<name>A0A1H7WAN9_BACT4</name>
<reference evidence="1 2" key="1">
    <citation type="submission" date="2018-08" db="EMBL/GenBank/DDBJ databases">
        <title>A genome reference for cultivated species of the human gut microbiota.</title>
        <authorList>
            <person name="Zou Y."/>
            <person name="Xue W."/>
            <person name="Luo G."/>
        </authorList>
    </citation>
    <scope>NUCLEOTIDE SEQUENCE [LARGE SCALE GENOMIC DNA]</scope>
    <source>
        <strain evidence="1 2">AF37-12</strain>
    </source>
</reference>
<organism evidence="1 2">
    <name type="scientific">Bacteroides thetaiotaomicron</name>
    <dbReference type="NCBI Taxonomy" id="818"/>
    <lineage>
        <taxon>Bacteria</taxon>
        <taxon>Pseudomonadati</taxon>
        <taxon>Bacteroidota</taxon>
        <taxon>Bacteroidia</taxon>
        <taxon>Bacteroidales</taxon>
        <taxon>Bacteroidaceae</taxon>
        <taxon>Bacteroides</taxon>
    </lineage>
</organism>